<feature type="compositionally biased region" description="Low complexity" evidence="1">
    <location>
        <begin position="8"/>
        <end position="22"/>
    </location>
</feature>
<comment type="caution">
    <text evidence="2">The sequence shown here is derived from an EMBL/GenBank/DDBJ whole genome shotgun (WGS) entry which is preliminary data.</text>
</comment>
<evidence type="ECO:0000313" key="2">
    <source>
        <dbReference type="EMBL" id="MEX0469918.1"/>
    </source>
</evidence>
<evidence type="ECO:0000313" key="3">
    <source>
        <dbReference type="Proteomes" id="UP001556709"/>
    </source>
</evidence>
<reference evidence="2 3" key="1">
    <citation type="submission" date="2024-02" db="EMBL/GenBank/DDBJ databases">
        <title>New especies of Spiribacter isolated from saline water.</title>
        <authorList>
            <person name="Leon M.J."/>
            <person name="De La Haba R."/>
            <person name="Sanchez-Porro C."/>
            <person name="Ventosa A."/>
        </authorList>
    </citation>
    <scope>NUCLEOTIDE SEQUENCE [LARGE SCALE GENOMIC DNA]</scope>
    <source>
        <strain evidence="3">ag22IC6-390</strain>
    </source>
</reference>
<dbReference type="EMBL" id="JBAKFM010000005">
    <property type="protein sequence ID" value="MEX0469918.1"/>
    <property type="molecule type" value="Genomic_DNA"/>
</dbReference>
<feature type="region of interest" description="Disordered" evidence="1">
    <location>
        <begin position="64"/>
        <end position="84"/>
    </location>
</feature>
<feature type="compositionally biased region" description="Gly residues" evidence="1">
    <location>
        <begin position="182"/>
        <end position="193"/>
    </location>
</feature>
<feature type="region of interest" description="Disordered" evidence="1">
    <location>
        <begin position="1"/>
        <end position="31"/>
    </location>
</feature>
<protein>
    <recommendedName>
        <fullName evidence="4">Scaffolding protein</fullName>
    </recommendedName>
</protein>
<sequence>MSAEESITNATEEQTDQATTQNPATDAGKTYTEAEVQQMINEQVSGLKNKVEELLGEKKTVAQKAKELEEEQQRAQEERMKEKQQFKELYEKEQQAKQELAEKFETFQQRIQRQEMQSASQSIASELTRDSARAELLTEKAMQYATYNDDSVSFELGGVPVDREKLVEHLKEKYPFLADGSGATGGGASGSQNGGAVSNKSFAEMTGAELSQLRAEDPSEYQRLRNEYYGQ</sequence>
<feature type="compositionally biased region" description="Basic and acidic residues" evidence="1">
    <location>
        <begin position="214"/>
        <end position="231"/>
    </location>
</feature>
<dbReference type="Proteomes" id="UP001556709">
    <property type="component" value="Unassembled WGS sequence"/>
</dbReference>
<dbReference type="RefSeq" id="WP_367991118.1">
    <property type="nucleotide sequence ID" value="NZ_JBAKFM010000005.1"/>
</dbReference>
<keyword evidence="3" id="KW-1185">Reference proteome</keyword>
<gene>
    <name evidence="2" type="ORF">V6X73_09285</name>
</gene>
<name>A0ABV3TE68_9GAMM</name>
<evidence type="ECO:0000256" key="1">
    <source>
        <dbReference type="SAM" id="MobiDB-lite"/>
    </source>
</evidence>
<evidence type="ECO:0008006" key="4">
    <source>
        <dbReference type="Google" id="ProtNLM"/>
    </source>
</evidence>
<feature type="region of interest" description="Disordered" evidence="1">
    <location>
        <begin position="178"/>
        <end position="231"/>
    </location>
</feature>
<accession>A0ABV3TE68</accession>
<organism evidence="2 3">
    <name type="scientific">Spiribacter pallidus</name>
    <dbReference type="NCBI Taxonomy" id="1987936"/>
    <lineage>
        <taxon>Bacteria</taxon>
        <taxon>Pseudomonadati</taxon>
        <taxon>Pseudomonadota</taxon>
        <taxon>Gammaproteobacteria</taxon>
        <taxon>Chromatiales</taxon>
        <taxon>Ectothiorhodospiraceae</taxon>
        <taxon>Spiribacter</taxon>
    </lineage>
</organism>
<proteinExistence type="predicted"/>